<dbReference type="InterPro" id="IPR029058">
    <property type="entry name" value="AB_hydrolase_fold"/>
</dbReference>
<dbReference type="PANTHER" id="PTHR48081">
    <property type="entry name" value="AB HYDROLASE SUPERFAMILY PROTEIN C4A8.06C"/>
    <property type="match status" value="1"/>
</dbReference>
<dbReference type="GO" id="GO:0004806">
    <property type="term" value="F:triacylglycerol lipase activity"/>
    <property type="evidence" value="ECO:0007669"/>
    <property type="project" value="TreeGrafter"/>
</dbReference>
<dbReference type="InterPro" id="IPR013094">
    <property type="entry name" value="AB_hydrolase_3"/>
</dbReference>
<dbReference type="Pfam" id="PF07859">
    <property type="entry name" value="Abhydrolase_3"/>
    <property type="match status" value="1"/>
</dbReference>
<dbReference type="EMBL" id="AP028947">
    <property type="protein sequence ID" value="BET26707.1"/>
    <property type="molecule type" value="Genomic_DNA"/>
</dbReference>
<evidence type="ECO:0000256" key="1">
    <source>
        <dbReference type="ARBA" id="ARBA00010515"/>
    </source>
</evidence>
<comment type="similarity">
    <text evidence="1">Belongs to the 'GDXG' lipolytic enzyme family.</text>
</comment>
<evidence type="ECO:0000259" key="3">
    <source>
        <dbReference type="Pfam" id="PF07859"/>
    </source>
</evidence>
<dbReference type="SUPFAM" id="SSF53474">
    <property type="entry name" value="alpha/beta-Hydrolases"/>
    <property type="match status" value="1"/>
</dbReference>
<dbReference type="Proteomes" id="UP001329151">
    <property type="component" value="Chromosome"/>
</dbReference>
<evidence type="ECO:0000313" key="5">
    <source>
        <dbReference type="Proteomes" id="UP001329151"/>
    </source>
</evidence>
<keyword evidence="5" id="KW-1185">Reference proteome</keyword>
<sequence>MSKSIRLFLRLCQGRLLAARNPEKVWRVGAQLTNMLQGLSRMPSGCTVNHRVVNGIAIEVIENTNAGANPDQTLLFLHGGGFAFGSAANYRAFVARLCKKAGVARAWVPDYTLMGQAPFPAGLNDVIAVWKGLLQERGQDELLLGGDSAGGNLSLALCHVLNREGLKLPARVYLSSPWLDPSMGMDDCRPSVNDAFLGPDLARAQDWLKRIFAAPYTTGHNPQDPLISPLLGDLSRLPPVYVQCAANEVFMIDSLRLVREAQKLGTVCHVDVWLGLFHDFILCSPRMPEGRAAFTSAAAWIGQGKLYRPPEFQSRIRQLSAPVQQPVV</sequence>
<gene>
    <name evidence="4" type="ORF">RGQ30_22080</name>
</gene>
<evidence type="ECO:0000313" key="4">
    <source>
        <dbReference type="EMBL" id="BET26707.1"/>
    </source>
</evidence>
<proteinExistence type="inferred from homology"/>
<accession>A0AA86JLC5</accession>
<keyword evidence="2 4" id="KW-0378">Hydrolase</keyword>
<dbReference type="AlphaFoldDB" id="A0AA86JLC5"/>
<protein>
    <submittedName>
        <fullName evidence="4">Alpha/beta hydrolase</fullName>
    </submittedName>
</protein>
<organism evidence="4 5">
    <name type="scientific">Limnobacter thiooxidans</name>
    <dbReference type="NCBI Taxonomy" id="131080"/>
    <lineage>
        <taxon>Bacteria</taxon>
        <taxon>Pseudomonadati</taxon>
        <taxon>Pseudomonadota</taxon>
        <taxon>Betaproteobacteria</taxon>
        <taxon>Burkholderiales</taxon>
        <taxon>Burkholderiaceae</taxon>
        <taxon>Limnobacter</taxon>
    </lineage>
</organism>
<dbReference type="Gene3D" id="3.40.50.1820">
    <property type="entry name" value="alpha/beta hydrolase"/>
    <property type="match status" value="1"/>
</dbReference>
<dbReference type="InterPro" id="IPR050300">
    <property type="entry name" value="GDXG_lipolytic_enzyme"/>
</dbReference>
<dbReference type="KEGG" id="lto:RGQ30_22080"/>
<dbReference type="PANTHER" id="PTHR48081:SF30">
    <property type="entry name" value="ACETYL-HYDROLASE LIPR-RELATED"/>
    <property type="match status" value="1"/>
</dbReference>
<feature type="domain" description="Alpha/beta hydrolase fold-3" evidence="3">
    <location>
        <begin position="74"/>
        <end position="281"/>
    </location>
</feature>
<name>A0AA86JLC5_9BURK</name>
<reference evidence="4 5" key="1">
    <citation type="submission" date="2023-10" db="EMBL/GenBank/DDBJ databases">
        <title>Complete Genome Sequence of Limnobacter thiooxidans CS-K2T, Isolated from freshwater lake sediments in Bavaria, Germany.</title>
        <authorList>
            <person name="Naruki M."/>
            <person name="Watanabe A."/>
            <person name="Warashina T."/>
            <person name="Morita T."/>
            <person name="Arakawa K."/>
        </authorList>
    </citation>
    <scope>NUCLEOTIDE SEQUENCE [LARGE SCALE GENOMIC DNA]</scope>
    <source>
        <strain evidence="4 5">CS-K2</strain>
    </source>
</reference>
<evidence type="ECO:0000256" key="2">
    <source>
        <dbReference type="ARBA" id="ARBA00022801"/>
    </source>
</evidence>